<dbReference type="SMR" id="V7ARL9"/>
<evidence type="ECO:0000256" key="25">
    <source>
        <dbReference type="ARBA" id="ARBA00048679"/>
    </source>
</evidence>
<evidence type="ECO:0000256" key="16">
    <source>
        <dbReference type="ARBA" id="ARBA00022821"/>
    </source>
</evidence>
<dbReference type="Gramene" id="ESW06861">
    <property type="protein sequence ID" value="ESW06861"/>
    <property type="gene ID" value="PHAVU_010G082800g"/>
</dbReference>
<evidence type="ECO:0000256" key="15">
    <source>
        <dbReference type="ARBA" id="ARBA00022777"/>
    </source>
</evidence>
<dbReference type="GO" id="GO:0005524">
    <property type="term" value="F:ATP binding"/>
    <property type="evidence" value="ECO:0007669"/>
    <property type="project" value="UniProtKB-UniRule"/>
</dbReference>
<dbReference type="eggNOG" id="ENOG502QVKB">
    <property type="taxonomic scope" value="Eukaryota"/>
</dbReference>
<keyword evidence="15" id="KW-0418">Kinase</keyword>
<keyword evidence="21" id="KW-0675">Receptor</keyword>
<dbReference type="PANTHER" id="PTHR48005:SF16">
    <property type="entry name" value="MDIS1-INTERACTING RECEPTOR LIKE KINASE 2-LIKE ISOFORM X1"/>
    <property type="match status" value="1"/>
</dbReference>
<comment type="subcellular location">
    <subcellularLocation>
        <location evidence="1">Membrane</location>
        <topology evidence="1">Peripheral membrane protein</topology>
    </subcellularLocation>
    <subcellularLocation>
        <location evidence="3">Membrane</location>
        <topology evidence="3">Single-pass type I membrane protein</topology>
    </subcellularLocation>
    <subcellularLocation>
        <location evidence="2">Secreted</location>
        <location evidence="2">Cell wall</location>
    </subcellularLocation>
</comment>
<dbReference type="OrthoDB" id="676979at2759"/>
<evidence type="ECO:0000256" key="6">
    <source>
        <dbReference type="ARBA" id="ARBA00022525"/>
    </source>
</evidence>
<dbReference type="STRING" id="3885.V7ARL9"/>
<dbReference type="FunFam" id="3.80.10.10:FF:000383">
    <property type="entry name" value="Leucine-rich repeat receptor protein kinase EMS1"/>
    <property type="match status" value="1"/>
</dbReference>
<evidence type="ECO:0000256" key="14">
    <source>
        <dbReference type="ARBA" id="ARBA00022741"/>
    </source>
</evidence>
<evidence type="ECO:0000256" key="9">
    <source>
        <dbReference type="ARBA" id="ARBA00022614"/>
    </source>
</evidence>
<evidence type="ECO:0000313" key="29">
    <source>
        <dbReference type="EMBL" id="ESW06861.1"/>
    </source>
</evidence>
<dbReference type="PRINTS" id="PR00019">
    <property type="entry name" value="LEURICHRPT"/>
</dbReference>
<evidence type="ECO:0000256" key="1">
    <source>
        <dbReference type="ARBA" id="ARBA00004170"/>
    </source>
</evidence>
<keyword evidence="9" id="KW-0433">Leucine-rich repeat</keyword>
<evidence type="ECO:0000256" key="2">
    <source>
        <dbReference type="ARBA" id="ARBA00004191"/>
    </source>
</evidence>
<dbReference type="Pfam" id="PF13855">
    <property type="entry name" value="LRR_8"/>
    <property type="match status" value="2"/>
</dbReference>
<keyword evidence="16" id="KW-0611">Plant defense</keyword>
<dbReference type="InterPro" id="IPR032675">
    <property type="entry name" value="LRR_dom_sf"/>
</dbReference>
<name>V7ARL9_PHAVU</name>
<evidence type="ECO:0000256" key="20">
    <source>
        <dbReference type="ARBA" id="ARBA00023157"/>
    </source>
</evidence>
<dbReference type="InterPro" id="IPR001611">
    <property type="entry name" value="Leu-rich_rpt"/>
</dbReference>
<keyword evidence="8" id="KW-0597">Phosphoprotein</keyword>
<dbReference type="GO" id="GO:0016020">
    <property type="term" value="C:membrane"/>
    <property type="evidence" value="ECO:0007669"/>
    <property type="project" value="UniProtKB-SubCell"/>
</dbReference>
<gene>
    <name evidence="29" type="ORF">PHAVU_010G082800g</name>
</gene>
<keyword evidence="13" id="KW-0677">Repeat</keyword>
<keyword evidence="14 26" id="KW-0547">Nucleotide-binding</keyword>
<dbReference type="Gene3D" id="3.80.10.10">
    <property type="entry name" value="Ribonuclease Inhibitor"/>
    <property type="match status" value="1"/>
</dbReference>
<dbReference type="Pfam" id="PF00560">
    <property type="entry name" value="LRR_1"/>
    <property type="match status" value="2"/>
</dbReference>
<dbReference type="PROSITE" id="PS00109">
    <property type="entry name" value="PROTEIN_KINASE_TYR"/>
    <property type="match status" value="1"/>
</dbReference>
<dbReference type="PANTHER" id="PTHR48005">
    <property type="entry name" value="LEUCINE RICH REPEAT KINASE 2"/>
    <property type="match status" value="1"/>
</dbReference>
<evidence type="ECO:0000256" key="4">
    <source>
        <dbReference type="ARBA" id="ARBA00012513"/>
    </source>
</evidence>
<dbReference type="FunFam" id="3.80.10.10:FF:000400">
    <property type="entry name" value="Nuclear pore complex protein NUP107"/>
    <property type="match status" value="1"/>
</dbReference>
<keyword evidence="7" id="KW-0723">Serine/threonine-protein kinase</keyword>
<keyword evidence="10" id="KW-0808">Transferase</keyword>
<dbReference type="InterPro" id="IPR003591">
    <property type="entry name" value="Leu-rich_rpt_typical-subtyp"/>
</dbReference>
<accession>V7ARL9</accession>
<dbReference type="EMBL" id="CM002297">
    <property type="protein sequence ID" value="ESW06861.1"/>
    <property type="molecule type" value="Genomic_DNA"/>
</dbReference>
<protein>
    <recommendedName>
        <fullName evidence="4">non-specific serine/threonine protein kinase</fullName>
        <ecNumber evidence="4">2.7.11.1</ecNumber>
    </recommendedName>
</protein>
<evidence type="ECO:0000256" key="13">
    <source>
        <dbReference type="ARBA" id="ARBA00022737"/>
    </source>
</evidence>
<comment type="catalytic activity">
    <reaction evidence="25">
        <text>L-seryl-[protein] + ATP = O-phospho-L-seryl-[protein] + ADP + H(+)</text>
        <dbReference type="Rhea" id="RHEA:17989"/>
        <dbReference type="Rhea" id="RHEA-COMP:9863"/>
        <dbReference type="Rhea" id="RHEA-COMP:11604"/>
        <dbReference type="ChEBI" id="CHEBI:15378"/>
        <dbReference type="ChEBI" id="CHEBI:29999"/>
        <dbReference type="ChEBI" id="CHEBI:30616"/>
        <dbReference type="ChEBI" id="CHEBI:83421"/>
        <dbReference type="ChEBI" id="CHEBI:456216"/>
        <dbReference type="EC" id="2.7.11.1"/>
    </reaction>
</comment>
<evidence type="ECO:0000256" key="17">
    <source>
        <dbReference type="ARBA" id="ARBA00022840"/>
    </source>
</evidence>
<proteinExistence type="inferred from homology"/>
<dbReference type="GO" id="GO:0006952">
    <property type="term" value="P:defense response"/>
    <property type="evidence" value="ECO:0007669"/>
    <property type="project" value="UniProtKB-KW"/>
</dbReference>
<sequence length="614" mass="68195">VSANIIATSNSSSTNEELEALLQSRWGAQSVIEISTKQYFYIPSNEAHIQYFNVAAFPDLIRLDLSGSGLKGNIPSEISSLKKLVHLDLSSNCLQGVIPSTLGQLKNLTLLSLDSNQLKGHIPSELGNLRGLEQLTLSNNSLNGSIPSTLEHLDHLKVLDLSHNKIFGVIPEGISALTQLTSVQLSWNQITGSIPPGIGKILRLGSLDISNNHLEGPIPDDVLNHCWWYLQLSHNSLNGSIPSQVGNISYLDLSYNDLTGNIPEGLHSVPHLNLSYNSFNVSDHIFCGFPKDSLIGNKDMKYSCSLDVDISNADISLVMILVFSTFSGMVFSMVIVCWGIHVFCPLHNEFGKDQRRKNGDMLSIWNYDGKIAFEDIIKATEDFDIKYCIGTGAYGSVYKAQLPSGKIVALKKLHKAESENPSSYKSFCNETKILTEIRHRNIIKLYGFCLHNKCMFLVYEYMERGSLFCNLSYDVEAQELNWSKRINVVKEIAYGLAHMHHDCTTSIVHRDISSNNILLNSELQAFISDFGTARLLDFHSSNQTLPAGTYGYVAPELAYTLSVTTKCDVYSFGVVVLETMMGRHPAELISSLSEPAIQNKKLKDILDTRCWVMN</sequence>
<evidence type="ECO:0000256" key="26">
    <source>
        <dbReference type="PROSITE-ProRule" id="PRU10141"/>
    </source>
</evidence>
<evidence type="ECO:0000313" key="30">
    <source>
        <dbReference type="Proteomes" id="UP000000226"/>
    </source>
</evidence>
<keyword evidence="6" id="KW-0964">Secreted</keyword>
<keyword evidence="5" id="KW-0134">Cell wall</keyword>
<keyword evidence="20" id="KW-1015">Disulfide bond</keyword>
<dbReference type="Gene3D" id="3.30.200.20">
    <property type="entry name" value="Phosphorylase Kinase, domain 1"/>
    <property type="match status" value="1"/>
</dbReference>
<organism evidence="29 30">
    <name type="scientific">Phaseolus vulgaris</name>
    <name type="common">Kidney bean</name>
    <name type="synonym">French bean</name>
    <dbReference type="NCBI Taxonomy" id="3885"/>
    <lineage>
        <taxon>Eukaryota</taxon>
        <taxon>Viridiplantae</taxon>
        <taxon>Streptophyta</taxon>
        <taxon>Embryophyta</taxon>
        <taxon>Tracheophyta</taxon>
        <taxon>Spermatophyta</taxon>
        <taxon>Magnoliopsida</taxon>
        <taxon>eudicotyledons</taxon>
        <taxon>Gunneridae</taxon>
        <taxon>Pentapetalae</taxon>
        <taxon>rosids</taxon>
        <taxon>fabids</taxon>
        <taxon>Fabales</taxon>
        <taxon>Fabaceae</taxon>
        <taxon>Papilionoideae</taxon>
        <taxon>50 kb inversion clade</taxon>
        <taxon>NPAAA clade</taxon>
        <taxon>indigoferoid/millettioid clade</taxon>
        <taxon>Phaseoleae</taxon>
        <taxon>Phaseolus</taxon>
    </lineage>
</organism>
<evidence type="ECO:0000256" key="18">
    <source>
        <dbReference type="ARBA" id="ARBA00022989"/>
    </source>
</evidence>
<dbReference type="AlphaFoldDB" id="V7ARL9"/>
<feature type="transmembrane region" description="Helical" evidence="27">
    <location>
        <begin position="317"/>
        <end position="346"/>
    </location>
</feature>
<evidence type="ECO:0000256" key="3">
    <source>
        <dbReference type="ARBA" id="ARBA00004479"/>
    </source>
</evidence>
<dbReference type="InterPro" id="IPR008266">
    <property type="entry name" value="Tyr_kinase_AS"/>
</dbReference>
<feature type="domain" description="Protein kinase" evidence="28">
    <location>
        <begin position="383"/>
        <end position="614"/>
    </location>
</feature>
<dbReference type="OMA" id="QLSWNQI"/>
<evidence type="ECO:0000256" key="21">
    <source>
        <dbReference type="ARBA" id="ARBA00023170"/>
    </source>
</evidence>
<evidence type="ECO:0000256" key="10">
    <source>
        <dbReference type="ARBA" id="ARBA00022679"/>
    </source>
</evidence>
<dbReference type="SUPFAM" id="SSF56112">
    <property type="entry name" value="Protein kinase-like (PK-like)"/>
    <property type="match status" value="1"/>
</dbReference>
<evidence type="ECO:0000256" key="7">
    <source>
        <dbReference type="ARBA" id="ARBA00022527"/>
    </source>
</evidence>
<dbReference type="EC" id="2.7.11.1" evidence="4"/>
<dbReference type="GO" id="GO:0004674">
    <property type="term" value="F:protein serine/threonine kinase activity"/>
    <property type="evidence" value="ECO:0007669"/>
    <property type="project" value="UniProtKB-KW"/>
</dbReference>
<evidence type="ECO:0000256" key="8">
    <source>
        <dbReference type="ARBA" id="ARBA00022553"/>
    </source>
</evidence>
<dbReference type="SMART" id="SM00369">
    <property type="entry name" value="LRR_TYP"/>
    <property type="match status" value="5"/>
</dbReference>
<dbReference type="Proteomes" id="UP000000226">
    <property type="component" value="Chromosome 10"/>
</dbReference>
<dbReference type="PROSITE" id="PS00107">
    <property type="entry name" value="PROTEIN_KINASE_ATP"/>
    <property type="match status" value="1"/>
</dbReference>
<evidence type="ECO:0000256" key="27">
    <source>
        <dbReference type="SAM" id="Phobius"/>
    </source>
</evidence>
<reference evidence="30" key="1">
    <citation type="journal article" date="2014" name="Nat. Genet.">
        <title>A reference genome for common bean and genome-wide analysis of dual domestications.</title>
        <authorList>
            <person name="Schmutz J."/>
            <person name="McClean P.E."/>
            <person name="Mamidi S."/>
            <person name="Wu G.A."/>
            <person name="Cannon S.B."/>
            <person name="Grimwood J."/>
            <person name="Jenkins J."/>
            <person name="Shu S."/>
            <person name="Song Q."/>
            <person name="Chavarro C."/>
            <person name="Torres-Torres M."/>
            <person name="Geffroy V."/>
            <person name="Moghaddam S.M."/>
            <person name="Gao D."/>
            <person name="Abernathy B."/>
            <person name="Barry K."/>
            <person name="Blair M."/>
            <person name="Brick M.A."/>
            <person name="Chovatia M."/>
            <person name="Gepts P."/>
            <person name="Goodstein D.M."/>
            <person name="Gonzales M."/>
            <person name="Hellsten U."/>
            <person name="Hyten D.L."/>
            <person name="Jia G."/>
            <person name="Kelly J.D."/>
            <person name="Kudrna D."/>
            <person name="Lee R."/>
            <person name="Richard M.M."/>
            <person name="Miklas P.N."/>
            <person name="Osorno J.M."/>
            <person name="Rodrigues J."/>
            <person name="Thareau V."/>
            <person name="Urrea C.A."/>
            <person name="Wang M."/>
            <person name="Yu Y."/>
            <person name="Zhang M."/>
            <person name="Wing R.A."/>
            <person name="Cregan P.B."/>
            <person name="Rokhsar D.S."/>
            <person name="Jackson S.A."/>
        </authorList>
    </citation>
    <scope>NUCLEOTIDE SEQUENCE [LARGE SCALE GENOMIC DNA]</scope>
    <source>
        <strain evidence="30">cv. G19833</strain>
    </source>
</reference>
<dbReference type="SUPFAM" id="SSF52058">
    <property type="entry name" value="L domain-like"/>
    <property type="match status" value="1"/>
</dbReference>
<feature type="non-terminal residue" evidence="29">
    <location>
        <position position="1"/>
    </location>
</feature>
<evidence type="ECO:0000256" key="22">
    <source>
        <dbReference type="ARBA" id="ARBA00023180"/>
    </source>
</evidence>
<evidence type="ECO:0000256" key="12">
    <source>
        <dbReference type="ARBA" id="ARBA00022729"/>
    </source>
</evidence>
<evidence type="ECO:0000256" key="24">
    <source>
        <dbReference type="ARBA" id="ARBA00047899"/>
    </source>
</evidence>
<keyword evidence="22" id="KW-0325">Glycoprotein</keyword>
<dbReference type="InterPro" id="IPR011009">
    <property type="entry name" value="Kinase-like_dom_sf"/>
</dbReference>
<comment type="similarity">
    <text evidence="23">Belongs to the polygalacturonase-inhibiting protein family.</text>
</comment>
<keyword evidence="12" id="KW-0732">Signal</keyword>
<evidence type="ECO:0000256" key="23">
    <source>
        <dbReference type="ARBA" id="ARBA00038043"/>
    </source>
</evidence>
<dbReference type="InterPro" id="IPR017441">
    <property type="entry name" value="Protein_kinase_ATP_BS"/>
</dbReference>
<dbReference type="FunFam" id="3.30.200.20:FF:000309">
    <property type="entry name" value="Leucine-rich repeat receptor protein kinase MSP1"/>
    <property type="match status" value="1"/>
</dbReference>
<keyword evidence="30" id="KW-1185">Reference proteome</keyword>
<keyword evidence="18 27" id="KW-1133">Transmembrane helix</keyword>
<dbReference type="PROSITE" id="PS50011">
    <property type="entry name" value="PROTEIN_KINASE_DOM"/>
    <property type="match status" value="1"/>
</dbReference>
<evidence type="ECO:0000256" key="5">
    <source>
        <dbReference type="ARBA" id="ARBA00022512"/>
    </source>
</evidence>
<dbReference type="InterPro" id="IPR000719">
    <property type="entry name" value="Prot_kinase_dom"/>
</dbReference>
<keyword evidence="11 27" id="KW-0812">Transmembrane</keyword>
<dbReference type="Pfam" id="PF00069">
    <property type="entry name" value="Pkinase"/>
    <property type="match status" value="1"/>
</dbReference>
<keyword evidence="17 26" id="KW-0067">ATP-binding</keyword>
<comment type="catalytic activity">
    <reaction evidence="24">
        <text>L-threonyl-[protein] + ATP = O-phospho-L-threonyl-[protein] + ADP + H(+)</text>
        <dbReference type="Rhea" id="RHEA:46608"/>
        <dbReference type="Rhea" id="RHEA-COMP:11060"/>
        <dbReference type="Rhea" id="RHEA-COMP:11605"/>
        <dbReference type="ChEBI" id="CHEBI:15378"/>
        <dbReference type="ChEBI" id="CHEBI:30013"/>
        <dbReference type="ChEBI" id="CHEBI:30616"/>
        <dbReference type="ChEBI" id="CHEBI:61977"/>
        <dbReference type="ChEBI" id="CHEBI:456216"/>
        <dbReference type="EC" id="2.7.11.1"/>
    </reaction>
</comment>
<feature type="binding site" evidence="26">
    <location>
        <position position="411"/>
    </location>
    <ligand>
        <name>ATP</name>
        <dbReference type="ChEBI" id="CHEBI:30616"/>
    </ligand>
</feature>
<dbReference type="InterPro" id="IPR051420">
    <property type="entry name" value="Ser_Thr_Kinases_DiverseReg"/>
</dbReference>
<evidence type="ECO:0000256" key="19">
    <source>
        <dbReference type="ARBA" id="ARBA00023136"/>
    </source>
</evidence>
<evidence type="ECO:0000259" key="28">
    <source>
        <dbReference type="PROSITE" id="PS50011"/>
    </source>
</evidence>
<dbReference type="Gene3D" id="1.10.510.10">
    <property type="entry name" value="Transferase(Phosphotransferase) domain 1"/>
    <property type="match status" value="1"/>
</dbReference>
<keyword evidence="19 27" id="KW-0472">Membrane</keyword>
<evidence type="ECO:0000256" key="11">
    <source>
        <dbReference type="ARBA" id="ARBA00022692"/>
    </source>
</evidence>